<evidence type="ECO:0000256" key="4">
    <source>
        <dbReference type="ARBA" id="ARBA00022490"/>
    </source>
</evidence>
<dbReference type="InterPro" id="IPR020751">
    <property type="entry name" value="aa-tRNA-synth_I_codon-bd_sub2"/>
</dbReference>
<evidence type="ECO:0000256" key="10">
    <source>
        <dbReference type="HAMAP-Rule" id="MF_00022"/>
    </source>
</evidence>
<dbReference type="InterPro" id="IPR004527">
    <property type="entry name" value="Glu-tRNA-ligase_bac/mito"/>
</dbReference>
<dbReference type="InterPro" id="IPR000924">
    <property type="entry name" value="Glu/Gln-tRNA-synth"/>
</dbReference>
<evidence type="ECO:0000313" key="13">
    <source>
        <dbReference type="EMBL" id="OGY67220.1"/>
    </source>
</evidence>
<dbReference type="EC" id="6.1.1.17" evidence="10"/>
<feature type="short sequence motif" description="'HIGH' region" evidence="10">
    <location>
        <begin position="10"/>
        <end position="20"/>
    </location>
</feature>
<feature type="domain" description="Glutamyl/glutaminyl-tRNA synthetase class Ib catalytic" evidence="11">
    <location>
        <begin position="4"/>
        <end position="305"/>
    </location>
</feature>
<dbReference type="InterPro" id="IPR008925">
    <property type="entry name" value="aa_tRNA-synth_I_cd-bd_sf"/>
</dbReference>
<comment type="caution">
    <text evidence="13">The sequence shown here is derived from an EMBL/GenBank/DDBJ whole genome shotgun (WGS) entry which is preliminary data.</text>
</comment>
<dbReference type="EMBL" id="MHJM01000031">
    <property type="protein sequence ID" value="OGY67220.1"/>
    <property type="molecule type" value="Genomic_DNA"/>
</dbReference>
<keyword evidence="8 10" id="KW-0648">Protein biosynthesis</keyword>
<keyword evidence="5 10" id="KW-0436">Ligase</keyword>
<dbReference type="CDD" id="cd00808">
    <property type="entry name" value="GluRS_core"/>
    <property type="match status" value="1"/>
</dbReference>
<proteinExistence type="inferred from homology"/>
<comment type="similarity">
    <text evidence="2 10">Belongs to the class-I aminoacyl-tRNA synthetase family. Glutamate--tRNA ligase type 1 subfamily.</text>
</comment>
<dbReference type="PRINTS" id="PR00987">
    <property type="entry name" value="TRNASYNTHGLU"/>
</dbReference>
<dbReference type="PROSITE" id="PS00178">
    <property type="entry name" value="AA_TRNA_LIGASE_I"/>
    <property type="match status" value="1"/>
</dbReference>
<dbReference type="GO" id="GO:0000049">
    <property type="term" value="F:tRNA binding"/>
    <property type="evidence" value="ECO:0007669"/>
    <property type="project" value="InterPro"/>
</dbReference>
<dbReference type="SUPFAM" id="SSF48163">
    <property type="entry name" value="An anticodon-binding domain of class I aminoacyl-tRNA synthetases"/>
    <property type="match status" value="1"/>
</dbReference>
<evidence type="ECO:0000256" key="5">
    <source>
        <dbReference type="ARBA" id="ARBA00022598"/>
    </source>
</evidence>
<dbReference type="Gene3D" id="1.10.10.350">
    <property type="match status" value="1"/>
</dbReference>
<gene>
    <name evidence="10" type="primary">gltX</name>
    <name evidence="13" type="ORF">A3H63_00115</name>
</gene>
<name>A0A1G1ZTY0_9BACT</name>
<dbReference type="AlphaFoldDB" id="A0A1G1ZTY0"/>
<dbReference type="GO" id="GO:0005524">
    <property type="term" value="F:ATP binding"/>
    <property type="evidence" value="ECO:0007669"/>
    <property type="project" value="UniProtKB-UniRule"/>
</dbReference>
<feature type="binding site" evidence="10">
    <location>
        <position position="239"/>
    </location>
    <ligand>
        <name>ATP</name>
        <dbReference type="ChEBI" id="CHEBI:30616"/>
    </ligand>
</feature>
<evidence type="ECO:0000256" key="9">
    <source>
        <dbReference type="ARBA" id="ARBA00023146"/>
    </source>
</evidence>
<dbReference type="InterPro" id="IPR045462">
    <property type="entry name" value="aa-tRNA-synth_I_cd-bd"/>
</dbReference>
<dbReference type="GO" id="GO:0005829">
    <property type="term" value="C:cytosol"/>
    <property type="evidence" value="ECO:0007669"/>
    <property type="project" value="TreeGrafter"/>
</dbReference>
<evidence type="ECO:0000259" key="11">
    <source>
        <dbReference type="Pfam" id="PF00749"/>
    </source>
</evidence>
<comment type="function">
    <text evidence="10">Catalyzes the attachment of glutamate to tRNA(Glu) in a two-step reaction: glutamate is first activated by ATP to form Glu-AMP and then transferred to the acceptor end of tRNA(Glu).</text>
</comment>
<keyword evidence="6 10" id="KW-0547">Nucleotide-binding</keyword>
<dbReference type="GO" id="GO:0006424">
    <property type="term" value="P:glutamyl-tRNA aminoacylation"/>
    <property type="evidence" value="ECO:0007669"/>
    <property type="project" value="UniProtKB-UniRule"/>
</dbReference>
<evidence type="ECO:0000259" key="12">
    <source>
        <dbReference type="Pfam" id="PF19269"/>
    </source>
</evidence>
<keyword evidence="7 10" id="KW-0067">ATP-binding</keyword>
<dbReference type="Gene3D" id="3.40.50.620">
    <property type="entry name" value="HUPs"/>
    <property type="match status" value="1"/>
</dbReference>
<evidence type="ECO:0000256" key="8">
    <source>
        <dbReference type="ARBA" id="ARBA00022917"/>
    </source>
</evidence>
<dbReference type="GO" id="GO:0008270">
    <property type="term" value="F:zinc ion binding"/>
    <property type="evidence" value="ECO:0007669"/>
    <property type="project" value="InterPro"/>
</dbReference>
<keyword evidence="9 10" id="KW-0030">Aminoacyl-tRNA synthetase</keyword>
<protein>
    <recommendedName>
        <fullName evidence="10">Glutamate--tRNA ligase</fullName>
        <ecNumber evidence="10">6.1.1.17</ecNumber>
    </recommendedName>
    <alternativeName>
        <fullName evidence="10">Glutamyl-tRNA synthetase</fullName>
        <shortName evidence="10">GluRS</shortName>
    </alternativeName>
</protein>
<evidence type="ECO:0000256" key="1">
    <source>
        <dbReference type="ARBA" id="ARBA00004496"/>
    </source>
</evidence>
<dbReference type="Proteomes" id="UP000176284">
    <property type="component" value="Unassembled WGS sequence"/>
</dbReference>
<comment type="subunit">
    <text evidence="3 10">Monomer.</text>
</comment>
<dbReference type="InterPro" id="IPR014729">
    <property type="entry name" value="Rossmann-like_a/b/a_fold"/>
</dbReference>
<dbReference type="STRING" id="1798410.A3H63_00115"/>
<organism evidence="13 14">
    <name type="scientific">Candidatus Harrisonbacteria bacterium RIFCSPLOWO2_02_FULL_45_10c</name>
    <dbReference type="NCBI Taxonomy" id="1798410"/>
    <lineage>
        <taxon>Bacteria</taxon>
        <taxon>Candidatus Harrisoniibacteriota</taxon>
    </lineage>
</organism>
<evidence type="ECO:0000256" key="7">
    <source>
        <dbReference type="ARBA" id="ARBA00022840"/>
    </source>
</evidence>
<dbReference type="InterPro" id="IPR049940">
    <property type="entry name" value="GluQ/Sye"/>
</dbReference>
<dbReference type="GO" id="GO:0004818">
    <property type="term" value="F:glutamate-tRNA ligase activity"/>
    <property type="evidence" value="ECO:0007669"/>
    <property type="project" value="UniProtKB-UniRule"/>
</dbReference>
<evidence type="ECO:0000313" key="14">
    <source>
        <dbReference type="Proteomes" id="UP000176284"/>
    </source>
</evidence>
<comment type="caution">
    <text evidence="10">Lacks conserved residue(s) required for the propagation of feature annotation.</text>
</comment>
<feature type="domain" description="Aminoacyl-tRNA synthetase class I anticodon-binding" evidence="12">
    <location>
        <begin position="337"/>
        <end position="460"/>
    </location>
</feature>
<dbReference type="HAMAP" id="MF_00022">
    <property type="entry name" value="Glu_tRNA_synth_type1"/>
    <property type="match status" value="1"/>
</dbReference>
<comment type="subcellular location">
    <subcellularLocation>
        <location evidence="1 10">Cytoplasm</location>
    </subcellularLocation>
</comment>
<comment type="catalytic activity">
    <reaction evidence="10">
        <text>tRNA(Glu) + L-glutamate + ATP = L-glutamyl-tRNA(Glu) + AMP + diphosphate</text>
        <dbReference type="Rhea" id="RHEA:23540"/>
        <dbReference type="Rhea" id="RHEA-COMP:9663"/>
        <dbReference type="Rhea" id="RHEA-COMP:9680"/>
        <dbReference type="ChEBI" id="CHEBI:29985"/>
        <dbReference type="ChEBI" id="CHEBI:30616"/>
        <dbReference type="ChEBI" id="CHEBI:33019"/>
        <dbReference type="ChEBI" id="CHEBI:78442"/>
        <dbReference type="ChEBI" id="CHEBI:78520"/>
        <dbReference type="ChEBI" id="CHEBI:456215"/>
        <dbReference type="EC" id="6.1.1.17"/>
    </reaction>
</comment>
<sequence>MRPVRVRIAPSPTGNLHIGTARTALFNWLFAKKYGGKFILRIEDTDLERSRPEFEKDIINGLRWLGLEWDEGPYRQSERLDTYEKYLKKLFKEDKAYYCSCSKESLEKERQRQMQEGKPTIYEGACRNKKISAEQSQLIRIKNSFTEPIVFNDLIRGDISFDMKLIGDIAIAKNLRTPLYNFAVVIDDFEMKISHVIRGEDHIANTPKQILIQQALGFPRPKYAHLPLILDPDRSKMSKRFSATSVQEYRDQGYLPEALVNFMALLGWHPTTDIEKLLLAEIMEQFSLERIQKGGAVFDIQKLNWFNAEYIKEKTPEELLAAIASLFGKETIGDPAVAIKIITVGKPRMNTLRDFREIRNSFTLKEYDRSLLIWKNTPAEKIKENLLKTNEMLRQLLVKEFNDLKNLERYLMPFADSNGRGEVLWPLRAAISGRDKSPGPFELMWILGKEETLARLEKAIQKLNSDVE</sequence>
<keyword evidence="4 10" id="KW-0963">Cytoplasm</keyword>
<dbReference type="InterPro" id="IPR033910">
    <property type="entry name" value="GluRS_core"/>
</dbReference>
<dbReference type="InterPro" id="IPR001412">
    <property type="entry name" value="aa-tRNA-synth_I_CS"/>
</dbReference>
<evidence type="ECO:0000256" key="3">
    <source>
        <dbReference type="ARBA" id="ARBA00011245"/>
    </source>
</evidence>
<dbReference type="InterPro" id="IPR020058">
    <property type="entry name" value="Glu/Gln-tRNA-synth_Ib_cat-dom"/>
</dbReference>
<dbReference type="PANTHER" id="PTHR43311:SF2">
    <property type="entry name" value="GLUTAMATE--TRNA LIGASE, MITOCHONDRIAL-RELATED"/>
    <property type="match status" value="1"/>
</dbReference>
<dbReference type="Pfam" id="PF19269">
    <property type="entry name" value="Anticodon_2"/>
    <property type="match status" value="1"/>
</dbReference>
<dbReference type="NCBIfam" id="TIGR00464">
    <property type="entry name" value="gltX_bact"/>
    <property type="match status" value="1"/>
</dbReference>
<reference evidence="13 14" key="1">
    <citation type="journal article" date="2016" name="Nat. Commun.">
        <title>Thousands of microbial genomes shed light on interconnected biogeochemical processes in an aquifer system.</title>
        <authorList>
            <person name="Anantharaman K."/>
            <person name="Brown C.T."/>
            <person name="Hug L.A."/>
            <person name="Sharon I."/>
            <person name="Castelle C.J."/>
            <person name="Probst A.J."/>
            <person name="Thomas B.C."/>
            <person name="Singh A."/>
            <person name="Wilkins M.J."/>
            <person name="Karaoz U."/>
            <person name="Brodie E.L."/>
            <person name="Williams K.H."/>
            <person name="Hubbard S.S."/>
            <person name="Banfield J.F."/>
        </authorList>
    </citation>
    <scope>NUCLEOTIDE SEQUENCE [LARGE SCALE GENOMIC DNA]</scope>
</reference>
<dbReference type="Pfam" id="PF00749">
    <property type="entry name" value="tRNA-synt_1c"/>
    <property type="match status" value="1"/>
</dbReference>
<dbReference type="FunFam" id="3.40.50.620:FF:000007">
    <property type="entry name" value="Glutamate--tRNA ligase"/>
    <property type="match status" value="1"/>
</dbReference>
<accession>A0A1G1ZTY0</accession>
<evidence type="ECO:0000256" key="2">
    <source>
        <dbReference type="ARBA" id="ARBA00007894"/>
    </source>
</evidence>
<evidence type="ECO:0000256" key="6">
    <source>
        <dbReference type="ARBA" id="ARBA00022741"/>
    </source>
</evidence>
<dbReference type="PANTHER" id="PTHR43311">
    <property type="entry name" value="GLUTAMATE--TRNA LIGASE"/>
    <property type="match status" value="1"/>
</dbReference>
<feature type="short sequence motif" description="'KMSKS' region" evidence="10">
    <location>
        <begin position="236"/>
        <end position="240"/>
    </location>
</feature>
<dbReference type="SUPFAM" id="SSF52374">
    <property type="entry name" value="Nucleotidylyl transferase"/>
    <property type="match status" value="1"/>
</dbReference>